<dbReference type="Proteomes" id="UP001055811">
    <property type="component" value="Linkage Group LG06"/>
</dbReference>
<gene>
    <name evidence="1" type="ORF">L2E82_31738</name>
</gene>
<name>A0ACB9BIS0_CICIN</name>
<accession>A0ACB9BIS0</accession>
<reference evidence="2" key="1">
    <citation type="journal article" date="2022" name="Mol. Ecol. Resour.">
        <title>The genomes of chicory, endive, great burdock and yacon provide insights into Asteraceae palaeo-polyploidization history and plant inulin production.</title>
        <authorList>
            <person name="Fan W."/>
            <person name="Wang S."/>
            <person name="Wang H."/>
            <person name="Wang A."/>
            <person name="Jiang F."/>
            <person name="Liu H."/>
            <person name="Zhao H."/>
            <person name="Xu D."/>
            <person name="Zhang Y."/>
        </authorList>
    </citation>
    <scope>NUCLEOTIDE SEQUENCE [LARGE SCALE GENOMIC DNA]</scope>
    <source>
        <strain evidence="2">cv. Punajuju</strain>
    </source>
</reference>
<keyword evidence="2" id="KW-1185">Reference proteome</keyword>
<protein>
    <submittedName>
        <fullName evidence="1">Uncharacterized protein</fullName>
    </submittedName>
</protein>
<reference evidence="1 2" key="2">
    <citation type="journal article" date="2022" name="Mol. Ecol. Resour.">
        <title>The genomes of chicory, endive, great burdock and yacon provide insights into Asteraceae paleo-polyploidization history and plant inulin production.</title>
        <authorList>
            <person name="Fan W."/>
            <person name="Wang S."/>
            <person name="Wang H."/>
            <person name="Wang A."/>
            <person name="Jiang F."/>
            <person name="Liu H."/>
            <person name="Zhao H."/>
            <person name="Xu D."/>
            <person name="Zhang Y."/>
        </authorList>
    </citation>
    <scope>NUCLEOTIDE SEQUENCE [LARGE SCALE GENOMIC DNA]</scope>
    <source>
        <strain evidence="2">cv. Punajuju</strain>
        <tissue evidence="1">Leaves</tissue>
    </source>
</reference>
<organism evidence="1 2">
    <name type="scientific">Cichorium intybus</name>
    <name type="common">Chicory</name>
    <dbReference type="NCBI Taxonomy" id="13427"/>
    <lineage>
        <taxon>Eukaryota</taxon>
        <taxon>Viridiplantae</taxon>
        <taxon>Streptophyta</taxon>
        <taxon>Embryophyta</taxon>
        <taxon>Tracheophyta</taxon>
        <taxon>Spermatophyta</taxon>
        <taxon>Magnoliopsida</taxon>
        <taxon>eudicotyledons</taxon>
        <taxon>Gunneridae</taxon>
        <taxon>Pentapetalae</taxon>
        <taxon>asterids</taxon>
        <taxon>campanulids</taxon>
        <taxon>Asterales</taxon>
        <taxon>Asteraceae</taxon>
        <taxon>Cichorioideae</taxon>
        <taxon>Cichorieae</taxon>
        <taxon>Cichoriinae</taxon>
        <taxon>Cichorium</taxon>
    </lineage>
</organism>
<sequence>MMEKQSKVQPNNVCMEAKRDVSDGGQAIYRSFKEVVSGARCIDKNDHFRTEQEIRIPDSLIIENNDWLNCRLIGEMKDLDLLAKCFSIFKTTGIGECSVIYIGGLSVLLRFENARVANAFLNEHKESWSHWFAWLNMWDPTMRATFRAVWINVYGVPPLLWSSQVGTSL</sequence>
<evidence type="ECO:0000313" key="1">
    <source>
        <dbReference type="EMBL" id="KAI3720745.1"/>
    </source>
</evidence>
<comment type="caution">
    <text evidence="1">The sequence shown here is derived from an EMBL/GenBank/DDBJ whole genome shotgun (WGS) entry which is preliminary data.</text>
</comment>
<proteinExistence type="predicted"/>
<evidence type="ECO:0000313" key="2">
    <source>
        <dbReference type="Proteomes" id="UP001055811"/>
    </source>
</evidence>
<dbReference type="EMBL" id="CM042014">
    <property type="protein sequence ID" value="KAI3720745.1"/>
    <property type="molecule type" value="Genomic_DNA"/>
</dbReference>